<dbReference type="EMBL" id="CM000145">
    <property type="protein sequence ID" value="EAZ43550.1"/>
    <property type="molecule type" value="Genomic_DNA"/>
</dbReference>
<proteinExistence type="predicted"/>
<dbReference type="Proteomes" id="UP000000763">
    <property type="component" value="Chromosome 8"/>
</dbReference>
<reference evidence="3" key="4">
    <citation type="journal article" date="2008" name="Nucleic Acids Res.">
        <title>The rice annotation project database (RAP-DB): 2008 update.</title>
        <authorList>
            <consortium name="The rice annotation project (RAP)"/>
        </authorList>
    </citation>
    <scope>GENOME REANNOTATION</scope>
    <source>
        <strain evidence="3">cv. Nipponbare</strain>
    </source>
</reference>
<reference evidence="3" key="2">
    <citation type="journal article" date="2005" name="Nature">
        <title>The map-based sequence of the rice genome.</title>
        <authorList>
            <consortium name="International rice genome sequencing project (IRGSP)"/>
            <person name="Matsumoto T."/>
            <person name="Wu J."/>
            <person name="Kanamori H."/>
            <person name="Katayose Y."/>
            <person name="Fujisawa M."/>
            <person name="Namiki N."/>
            <person name="Mizuno H."/>
            <person name="Yamamoto K."/>
            <person name="Antonio B.A."/>
            <person name="Baba T."/>
            <person name="Sakata K."/>
            <person name="Nagamura Y."/>
            <person name="Aoki H."/>
            <person name="Arikawa K."/>
            <person name="Arita K."/>
            <person name="Bito T."/>
            <person name="Chiden Y."/>
            <person name="Fujitsuka N."/>
            <person name="Fukunaka R."/>
            <person name="Hamada M."/>
            <person name="Harada C."/>
            <person name="Hayashi A."/>
            <person name="Hijishita S."/>
            <person name="Honda M."/>
            <person name="Hosokawa S."/>
            <person name="Ichikawa Y."/>
            <person name="Idonuma A."/>
            <person name="Iijima M."/>
            <person name="Ikeda M."/>
            <person name="Ikeno M."/>
            <person name="Ito K."/>
            <person name="Ito S."/>
            <person name="Ito T."/>
            <person name="Ito Y."/>
            <person name="Ito Y."/>
            <person name="Iwabuchi A."/>
            <person name="Kamiya K."/>
            <person name="Karasawa W."/>
            <person name="Kurita K."/>
            <person name="Katagiri S."/>
            <person name="Kikuta A."/>
            <person name="Kobayashi H."/>
            <person name="Kobayashi N."/>
            <person name="Machita K."/>
            <person name="Maehara T."/>
            <person name="Masukawa M."/>
            <person name="Mizubayashi T."/>
            <person name="Mukai Y."/>
            <person name="Nagasaki H."/>
            <person name="Nagata Y."/>
            <person name="Naito S."/>
            <person name="Nakashima M."/>
            <person name="Nakama Y."/>
            <person name="Nakamichi Y."/>
            <person name="Nakamura M."/>
            <person name="Meguro A."/>
            <person name="Negishi M."/>
            <person name="Ohta I."/>
            <person name="Ohta T."/>
            <person name="Okamoto M."/>
            <person name="Ono N."/>
            <person name="Saji S."/>
            <person name="Sakaguchi M."/>
            <person name="Sakai K."/>
            <person name="Shibata M."/>
            <person name="Shimokawa T."/>
            <person name="Song J."/>
            <person name="Takazaki Y."/>
            <person name="Terasawa K."/>
            <person name="Tsugane M."/>
            <person name="Tsuji K."/>
            <person name="Ueda S."/>
            <person name="Waki K."/>
            <person name="Yamagata H."/>
            <person name="Yamamoto M."/>
            <person name="Yamamoto S."/>
            <person name="Yamane H."/>
            <person name="Yoshiki S."/>
            <person name="Yoshihara R."/>
            <person name="Yukawa K."/>
            <person name="Zhong H."/>
            <person name="Yano M."/>
            <person name="Yuan Q."/>
            <person name="Ouyang S."/>
            <person name="Liu J."/>
            <person name="Jones K.M."/>
            <person name="Gansberger K."/>
            <person name="Moffat K."/>
            <person name="Hill J."/>
            <person name="Bera J."/>
            <person name="Fadrosh D."/>
            <person name="Jin S."/>
            <person name="Johri S."/>
            <person name="Kim M."/>
            <person name="Overton L."/>
            <person name="Reardon M."/>
            <person name="Tsitrin T."/>
            <person name="Vuong H."/>
            <person name="Weaver B."/>
            <person name="Ciecko A."/>
            <person name="Tallon L."/>
            <person name="Jackson J."/>
            <person name="Pai G."/>
            <person name="Aken S.V."/>
            <person name="Utterback T."/>
            <person name="Reidmuller S."/>
            <person name="Feldblyum T."/>
            <person name="Hsiao J."/>
            <person name="Zismann V."/>
            <person name="Iobst S."/>
            <person name="de Vazeille A.R."/>
            <person name="Buell C.R."/>
            <person name="Ying K."/>
            <person name="Li Y."/>
            <person name="Lu T."/>
            <person name="Huang Y."/>
            <person name="Zhao Q."/>
            <person name="Feng Q."/>
            <person name="Zhang L."/>
            <person name="Zhu J."/>
            <person name="Weng Q."/>
            <person name="Mu J."/>
            <person name="Lu Y."/>
            <person name="Fan D."/>
            <person name="Liu Y."/>
            <person name="Guan J."/>
            <person name="Zhang Y."/>
            <person name="Yu S."/>
            <person name="Liu X."/>
            <person name="Zhang Y."/>
            <person name="Hong G."/>
            <person name="Han B."/>
            <person name="Choisne N."/>
            <person name="Demange N."/>
            <person name="Orjeda G."/>
            <person name="Samain S."/>
            <person name="Cattolico L."/>
            <person name="Pelletier E."/>
            <person name="Couloux A."/>
            <person name="Segurens B."/>
            <person name="Wincker P."/>
            <person name="D'Hont A."/>
            <person name="Scarpelli C."/>
            <person name="Weissenbach J."/>
            <person name="Salanoubat M."/>
            <person name="Quetier F."/>
            <person name="Yu Y."/>
            <person name="Kim H.R."/>
            <person name="Rambo T."/>
            <person name="Currie J."/>
            <person name="Collura K."/>
            <person name="Luo M."/>
            <person name="Yang T."/>
            <person name="Ammiraju J.S.S."/>
            <person name="Engler F."/>
            <person name="Soderlund C."/>
            <person name="Wing R.A."/>
            <person name="Palmer L.E."/>
            <person name="de la Bastide M."/>
            <person name="Spiegel L."/>
            <person name="Nascimento L."/>
            <person name="Zutavern T."/>
            <person name="O'Shaughnessy A."/>
            <person name="Dike S."/>
            <person name="Dedhia N."/>
            <person name="Preston R."/>
            <person name="Balija V."/>
            <person name="McCombie W.R."/>
            <person name="Chow T."/>
            <person name="Chen H."/>
            <person name="Chung M."/>
            <person name="Chen C."/>
            <person name="Shaw J."/>
            <person name="Wu H."/>
            <person name="Hsiao K."/>
            <person name="Chao Y."/>
            <person name="Chu M."/>
            <person name="Cheng C."/>
            <person name="Hour A."/>
            <person name="Lee P."/>
            <person name="Lin S."/>
            <person name="Lin Y."/>
            <person name="Liou J."/>
            <person name="Liu S."/>
            <person name="Hsing Y."/>
            <person name="Raghuvanshi S."/>
            <person name="Mohanty A."/>
            <person name="Bharti A.K."/>
            <person name="Gaur A."/>
            <person name="Gupta V."/>
            <person name="Kumar D."/>
            <person name="Ravi V."/>
            <person name="Vij S."/>
            <person name="Kapur A."/>
            <person name="Khurana P."/>
            <person name="Khurana P."/>
            <person name="Khurana J.P."/>
            <person name="Tyagi A.K."/>
            <person name="Gaikwad K."/>
            <person name="Singh A."/>
            <person name="Dalal V."/>
            <person name="Srivastava S."/>
            <person name="Dixit A."/>
            <person name="Pal A.K."/>
            <person name="Ghazi I.A."/>
            <person name="Yadav M."/>
            <person name="Pandit A."/>
            <person name="Bhargava A."/>
            <person name="Sureshbabu K."/>
            <person name="Batra K."/>
            <person name="Sharma T.R."/>
            <person name="Mohapatra T."/>
            <person name="Singh N.K."/>
            <person name="Messing J."/>
            <person name="Nelson A.B."/>
            <person name="Fuks G."/>
            <person name="Kavchok S."/>
            <person name="Keizer G."/>
            <person name="Linton E."/>
            <person name="Llaca V."/>
            <person name="Song R."/>
            <person name="Tanyolac B."/>
            <person name="Young S."/>
            <person name="Ho-Il K."/>
            <person name="Hahn J.H."/>
            <person name="Sangsakoo G."/>
            <person name="Vanavichit A."/>
            <person name="de Mattos Luiz.A.T."/>
            <person name="Zimmer P.D."/>
            <person name="Malone G."/>
            <person name="Dellagostin O."/>
            <person name="de Oliveira A.C."/>
            <person name="Bevan M."/>
            <person name="Bancroft I."/>
            <person name="Minx P."/>
            <person name="Cordum H."/>
            <person name="Wilson R."/>
            <person name="Cheng Z."/>
            <person name="Jin W."/>
            <person name="Jiang J."/>
            <person name="Leong S.A."/>
            <person name="Iwama H."/>
            <person name="Gojobori T."/>
            <person name="Itoh T."/>
            <person name="Niimura Y."/>
            <person name="Fujii Y."/>
            <person name="Habara T."/>
            <person name="Sakai H."/>
            <person name="Sato Y."/>
            <person name="Wilson G."/>
            <person name="Kumar K."/>
            <person name="McCouch S."/>
            <person name="Juretic N."/>
            <person name="Hoen D."/>
            <person name="Wright S."/>
            <person name="Bruskiewich R."/>
            <person name="Bureau T."/>
            <person name="Miyao A."/>
            <person name="Hirochika H."/>
            <person name="Nishikawa T."/>
            <person name="Kadowaki K."/>
            <person name="Sugiura M."/>
            <person name="Burr B."/>
            <person name="Sasaki T."/>
        </authorList>
    </citation>
    <scope>NUCLEOTIDE SEQUENCE [LARGE SCALE GENOMIC DNA]</scope>
    <source>
        <strain evidence="3">cv. Nipponbare</strain>
    </source>
</reference>
<accession>A3BVG1</accession>
<reference evidence="2" key="5">
    <citation type="submission" date="2008-12" db="EMBL/GenBank/DDBJ databases">
        <title>Improved gene annotation of the rice (Oryza sativa) genomes.</title>
        <authorList>
            <person name="Wang J."/>
            <person name="Li R."/>
            <person name="Fan W."/>
            <person name="Huang Q."/>
            <person name="Zhang J."/>
            <person name="Zhou Y."/>
            <person name="Hu Y."/>
            <person name="Zi S."/>
            <person name="Li J."/>
            <person name="Ni P."/>
            <person name="Zheng H."/>
            <person name="Zhang Y."/>
            <person name="Zhao M."/>
            <person name="Hao Q."/>
            <person name="McDermott J."/>
            <person name="Samudrala R."/>
            <person name="Kristiansen K."/>
            <person name="Wong G.K.-S."/>
        </authorList>
    </citation>
    <scope>NUCLEOTIDE SEQUENCE</scope>
</reference>
<protein>
    <submittedName>
        <fullName evidence="2">Uncharacterized protein</fullName>
    </submittedName>
</protein>
<dbReference type="AlphaFoldDB" id="Q6ZFV8"/>
<dbReference type="EMBL" id="AP004163">
    <property type="protein sequence ID" value="BAD09235.1"/>
    <property type="molecule type" value="Genomic_DNA"/>
</dbReference>
<sequence>MEGRGGAGLGVGGGGGRGGMRATATAVALIWPRDGLERGGAAVGGASAIGGASTAVSVGEKGGDHRWRGAGGQRVDGMGALCGEVGVWRRKIGDSRRSGGAAGGGAAVGRGAAVGGRGARGGCASGGGGWRLKGWWHRDVRSKRGGVEGNKPIFCPVTTRVRDLPPTV</sequence>
<dbReference type="Proteomes" id="UP000007752">
    <property type="component" value="Chromosome 8"/>
</dbReference>
<reference evidence="1" key="1">
    <citation type="submission" date="2001-09" db="EMBL/GenBank/DDBJ databases">
        <title>Oryza sativa nipponbare(GA3) genomic DNA, chromosome 8, BAC clone:OJ1323_A06.</title>
        <authorList>
            <person name="Sasaki T."/>
            <person name="Matsumoto T."/>
            <person name="Yamamoto K."/>
        </authorList>
    </citation>
    <scope>NUCLEOTIDE SEQUENCE</scope>
</reference>
<accession>Q6ZFV8</accession>
<evidence type="ECO:0000313" key="1">
    <source>
        <dbReference type="EMBL" id="BAD09235.1"/>
    </source>
</evidence>
<gene>
    <name evidence="1" type="ORF">OJ1323_A06.25</name>
    <name evidence="2" type="ORF">OsJ_28171</name>
</gene>
<name>Q6ZFV8_ORYSJ</name>
<evidence type="ECO:0000313" key="2">
    <source>
        <dbReference type="EMBL" id="EAZ43550.1"/>
    </source>
</evidence>
<evidence type="ECO:0000313" key="3">
    <source>
        <dbReference type="Proteomes" id="UP000000763"/>
    </source>
</evidence>
<reference evidence="2" key="3">
    <citation type="journal article" date="2005" name="PLoS Biol.">
        <title>The genomes of Oryza sativa: a history of duplications.</title>
        <authorList>
            <person name="Yu J."/>
            <person name="Wang J."/>
            <person name="Lin W."/>
            <person name="Li S."/>
            <person name="Li H."/>
            <person name="Zhou J."/>
            <person name="Ni P."/>
            <person name="Dong W."/>
            <person name="Hu S."/>
            <person name="Zeng C."/>
            <person name="Zhang J."/>
            <person name="Zhang Y."/>
            <person name="Li R."/>
            <person name="Xu Z."/>
            <person name="Li S."/>
            <person name="Li X."/>
            <person name="Zheng H."/>
            <person name="Cong L."/>
            <person name="Lin L."/>
            <person name="Yin J."/>
            <person name="Geng J."/>
            <person name="Li G."/>
            <person name="Shi J."/>
            <person name="Liu J."/>
            <person name="Lv H."/>
            <person name="Li J."/>
            <person name="Wang J."/>
            <person name="Deng Y."/>
            <person name="Ran L."/>
            <person name="Shi X."/>
            <person name="Wang X."/>
            <person name="Wu Q."/>
            <person name="Li C."/>
            <person name="Ren X."/>
            <person name="Wang J."/>
            <person name="Wang X."/>
            <person name="Li D."/>
            <person name="Liu D."/>
            <person name="Zhang X."/>
            <person name="Ji Z."/>
            <person name="Zhao W."/>
            <person name="Sun Y."/>
            <person name="Zhang Z."/>
            <person name="Bao J."/>
            <person name="Han Y."/>
            <person name="Dong L."/>
            <person name="Ji J."/>
            <person name="Chen P."/>
            <person name="Wu S."/>
            <person name="Liu J."/>
            <person name="Xiao Y."/>
            <person name="Bu D."/>
            <person name="Tan J."/>
            <person name="Yang L."/>
            <person name="Ye C."/>
            <person name="Zhang J."/>
            <person name="Xu J."/>
            <person name="Zhou Y."/>
            <person name="Yu Y."/>
            <person name="Zhang B."/>
            <person name="Zhuang S."/>
            <person name="Wei H."/>
            <person name="Liu B."/>
            <person name="Lei M."/>
            <person name="Yu H."/>
            <person name="Li Y."/>
            <person name="Xu H."/>
            <person name="Wei S."/>
            <person name="He X."/>
            <person name="Fang L."/>
            <person name="Zhang Z."/>
            <person name="Zhang Y."/>
            <person name="Huang X."/>
            <person name="Su Z."/>
            <person name="Tong W."/>
            <person name="Li J."/>
            <person name="Tong Z."/>
            <person name="Li S."/>
            <person name="Ye J."/>
            <person name="Wang L."/>
            <person name="Fang L."/>
            <person name="Lei T."/>
            <person name="Chen C."/>
            <person name="Chen H."/>
            <person name="Xu Z."/>
            <person name="Li H."/>
            <person name="Huang H."/>
            <person name="Zhang F."/>
            <person name="Xu H."/>
            <person name="Li N."/>
            <person name="Zhao C."/>
            <person name="Li S."/>
            <person name="Dong L."/>
            <person name="Huang Y."/>
            <person name="Li L."/>
            <person name="Xi Y."/>
            <person name="Qi Q."/>
            <person name="Li W."/>
            <person name="Zhang B."/>
            <person name="Hu W."/>
            <person name="Zhang Y."/>
            <person name="Tian X."/>
            <person name="Jiao Y."/>
            <person name="Liang X."/>
            <person name="Jin J."/>
            <person name="Gao L."/>
            <person name="Zheng W."/>
            <person name="Hao B."/>
            <person name="Liu S."/>
            <person name="Wang W."/>
            <person name="Yuan L."/>
            <person name="Cao M."/>
            <person name="McDermott J."/>
            <person name="Samudrala R."/>
            <person name="Wang J."/>
            <person name="Wong G.K."/>
            <person name="Yang H."/>
        </authorList>
    </citation>
    <scope>NUCLEOTIDE SEQUENCE [LARGE SCALE GENOMIC DNA]</scope>
</reference>
<organism evidence="2">
    <name type="scientific">Oryza sativa subsp. japonica</name>
    <name type="common">Rice</name>
    <dbReference type="NCBI Taxonomy" id="39947"/>
    <lineage>
        <taxon>Eukaryota</taxon>
        <taxon>Viridiplantae</taxon>
        <taxon>Streptophyta</taxon>
        <taxon>Embryophyta</taxon>
        <taxon>Tracheophyta</taxon>
        <taxon>Spermatophyta</taxon>
        <taxon>Magnoliopsida</taxon>
        <taxon>Liliopsida</taxon>
        <taxon>Poales</taxon>
        <taxon>Poaceae</taxon>
        <taxon>BOP clade</taxon>
        <taxon>Oryzoideae</taxon>
        <taxon>Oryzeae</taxon>
        <taxon>Oryzinae</taxon>
        <taxon>Oryza</taxon>
        <taxon>Oryza sativa</taxon>
    </lineage>
</organism>